<evidence type="ECO:0000313" key="3">
    <source>
        <dbReference type="Proteomes" id="UP000070260"/>
    </source>
</evidence>
<dbReference type="PATRIC" id="fig|1502.177.peg.3350"/>
<reference evidence="2 3" key="1">
    <citation type="journal article" date="2016" name="PLoS ONE">
        <title>Plasmid Characterization and Chromosome Analysis of Two netF+ Clostridium perfringens Isolates Associated with Foal and Canine Necrotizing Enteritis.</title>
        <authorList>
            <person name="Mehdizadeh Gohari I."/>
            <person name="Kropinski A.M."/>
            <person name="Weese S.J."/>
            <person name="Parreira V.R."/>
            <person name="Whitehead A.E."/>
            <person name="Boerlin P."/>
            <person name="Prescott J.F."/>
        </authorList>
    </citation>
    <scope>NUCLEOTIDE SEQUENCE [LARGE SCALE GENOMIC DNA]</scope>
    <source>
        <strain evidence="2 3">JP838</strain>
        <plasmid evidence="3">Plasmid pJFP838A</plasmid>
    </source>
</reference>
<keyword evidence="2" id="KW-0614">Plasmid</keyword>
<name>A0A140GRA0_CLOPF</name>
<dbReference type="OrthoDB" id="5148561at2"/>
<proteinExistence type="predicted"/>
<gene>
    <name evidence="2" type="ORF">JFP838_pA0143</name>
</gene>
<dbReference type="PROSITE" id="PS50081">
    <property type="entry name" value="ZF_DAG_PE_2"/>
    <property type="match status" value="1"/>
</dbReference>
<dbReference type="AlphaFoldDB" id="A0A140GRA0"/>
<dbReference type="RefSeq" id="WP_061429665.1">
    <property type="nucleotide sequence ID" value="NZ_CATNZX010000001.1"/>
</dbReference>
<feature type="domain" description="Phorbol-ester/DAG-type" evidence="1">
    <location>
        <begin position="82"/>
        <end position="133"/>
    </location>
</feature>
<sequence length="293" mass="34880">MNRVVKDNEGVDYRLVHEWKNWTIHCSNTGIVFNSKGDCYETAFFEVYPKDPDTFIRGQGKTINEAEEEAWKQYEKIINCHKHEFERRGYENGLGFCKHCGLLKSKAFKPSHNCVICNKATYYKTDKNGNYYCKNHADLIPLDDMRSYEKTRYLLKKAKTIVDVKSLNNAISYINKEIRPFYQEYDVCKFISFIELLYKKLSKQLEKEDISSKYIVTYESSFMIFHMNFSNYKFNSLYTLKDNNGEEYIILVFDEFEDMCKDDDKIEYKETGRLIHLVYLNQNGVDDIIKMYK</sequence>
<evidence type="ECO:0000259" key="1">
    <source>
        <dbReference type="PROSITE" id="PS50081"/>
    </source>
</evidence>
<dbReference type="Proteomes" id="UP000070260">
    <property type="component" value="Plasmid pJFP838A"/>
</dbReference>
<protein>
    <recommendedName>
        <fullName evidence="1">Phorbol-ester/DAG-type domain-containing protein</fullName>
    </recommendedName>
</protein>
<dbReference type="InterPro" id="IPR002219">
    <property type="entry name" value="PKC_DAG/PE"/>
</dbReference>
<geneLocation type="plasmid" evidence="2 3">
    <name>pJFP838A</name>
</geneLocation>
<dbReference type="EMBL" id="CP013615">
    <property type="protein sequence ID" value="AMN31059.1"/>
    <property type="molecule type" value="Genomic_DNA"/>
</dbReference>
<organism evidence="2 3">
    <name type="scientific">Clostridium perfringens</name>
    <dbReference type="NCBI Taxonomy" id="1502"/>
    <lineage>
        <taxon>Bacteria</taxon>
        <taxon>Bacillati</taxon>
        <taxon>Bacillota</taxon>
        <taxon>Clostridia</taxon>
        <taxon>Eubacteriales</taxon>
        <taxon>Clostridiaceae</taxon>
        <taxon>Clostridium</taxon>
    </lineage>
</organism>
<evidence type="ECO:0000313" key="2">
    <source>
        <dbReference type="EMBL" id="AMN31059.1"/>
    </source>
</evidence>
<accession>A0A140GRA0</accession>